<evidence type="ECO:0000256" key="1">
    <source>
        <dbReference type="SAM" id="Phobius"/>
    </source>
</evidence>
<dbReference type="Proteomes" id="UP000245728">
    <property type="component" value="Chromosome"/>
</dbReference>
<feature type="transmembrane region" description="Helical" evidence="1">
    <location>
        <begin position="12"/>
        <end position="35"/>
    </location>
</feature>
<evidence type="ECO:0000313" key="3">
    <source>
        <dbReference type="Proteomes" id="UP000245728"/>
    </source>
</evidence>
<keyword evidence="3" id="KW-1185">Reference proteome</keyword>
<keyword evidence="1" id="KW-1133">Transmembrane helix</keyword>
<name>A0A2S2E3K6_9ALTE</name>
<dbReference type="AlphaFoldDB" id="A0A2S2E3K6"/>
<gene>
    <name evidence="2" type="ORF">HMF8227_01750</name>
</gene>
<proteinExistence type="predicted"/>
<reference evidence="2 3" key="1">
    <citation type="submission" date="2018-05" db="EMBL/GenBank/DDBJ databases">
        <title>Salinimonas sp. HMF8227 Genome sequencing and assembly.</title>
        <authorList>
            <person name="Kang H."/>
            <person name="Kang J."/>
            <person name="Cha I."/>
            <person name="Kim H."/>
            <person name="Joh K."/>
        </authorList>
    </citation>
    <scope>NUCLEOTIDE SEQUENCE [LARGE SCALE GENOMIC DNA]</scope>
    <source>
        <strain evidence="2 3">HMF8227</strain>
    </source>
</reference>
<accession>A0A2S2E3K6</accession>
<sequence length="38" mass="3862">MSMDNDSAMKSGLLNSGLLILAAMLSGVSLSIVTFDTG</sequence>
<dbReference type="KEGG" id="salh:HMF8227_01750"/>
<protein>
    <submittedName>
        <fullName evidence="2">Uncharacterized protein</fullName>
    </submittedName>
</protein>
<keyword evidence="1" id="KW-0812">Transmembrane</keyword>
<dbReference type="EMBL" id="CP029347">
    <property type="protein sequence ID" value="AWL12223.1"/>
    <property type="molecule type" value="Genomic_DNA"/>
</dbReference>
<evidence type="ECO:0000313" key="2">
    <source>
        <dbReference type="EMBL" id="AWL12223.1"/>
    </source>
</evidence>
<keyword evidence="1" id="KW-0472">Membrane</keyword>
<organism evidence="2 3">
    <name type="scientific">Saliniradius amylolyticus</name>
    <dbReference type="NCBI Taxonomy" id="2183582"/>
    <lineage>
        <taxon>Bacteria</taxon>
        <taxon>Pseudomonadati</taxon>
        <taxon>Pseudomonadota</taxon>
        <taxon>Gammaproteobacteria</taxon>
        <taxon>Alteromonadales</taxon>
        <taxon>Alteromonadaceae</taxon>
        <taxon>Saliniradius</taxon>
    </lineage>
</organism>